<evidence type="ECO:0000313" key="1">
    <source>
        <dbReference type="EMBL" id="CAB4221369.1"/>
    </source>
</evidence>
<name>A0A6J5T1J1_9CAUD</name>
<gene>
    <name evidence="1" type="ORF">UFOVP1636_271</name>
</gene>
<protein>
    <submittedName>
        <fullName evidence="1">Uncharacterized protein</fullName>
    </submittedName>
</protein>
<accession>A0A6J5T1J1</accession>
<reference evidence="1" key="1">
    <citation type="submission" date="2020-05" db="EMBL/GenBank/DDBJ databases">
        <authorList>
            <person name="Chiriac C."/>
            <person name="Salcher M."/>
            <person name="Ghai R."/>
            <person name="Kavagutti S V."/>
        </authorList>
    </citation>
    <scope>NUCLEOTIDE SEQUENCE</scope>
</reference>
<sequence length="117" mass="13615">MAGWNTIQTIRKLEERADLLGLKFTSYKHDDMYGENVALVPKDRDALPIYSRDAVMFAGTLEHADRFMQGVLWARDYDTMVVDKNLAVKRERKEQDERNRQLLKMIKVVKPVTGDVE</sequence>
<organism evidence="1">
    <name type="scientific">uncultured Caudovirales phage</name>
    <dbReference type="NCBI Taxonomy" id="2100421"/>
    <lineage>
        <taxon>Viruses</taxon>
        <taxon>Duplodnaviria</taxon>
        <taxon>Heunggongvirae</taxon>
        <taxon>Uroviricota</taxon>
        <taxon>Caudoviricetes</taxon>
        <taxon>Peduoviridae</taxon>
        <taxon>Maltschvirus</taxon>
        <taxon>Maltschvirus maltsch</taxon>
    </lineage>
</organism>
<proteinExistence type="predicted"/>
<dbReference type="EMBL" id="LR797503">
    <property type="protein sequence ID" value="CAB4221369.1"/>
    <property type="molecule type" value="Genomic_DNA"/>
</dbReference>